<feature type="transmembrane region" description="Helical" evidence="2">
    <location>
        <begin position="113"/>
        <end position="132"/>
    </location>
</feature>
<dbReference type="STRING" id="1884261.A0A5C3QKR7"/>
<feature type="region of interest" description="Disordered" evidence="1">
    <location>
        <begin position="331"/>
        <end position="385"/>
    </location>
</feature>
<keyword evidence="2" id="KW-1133">Transmembrane helix</keyword>
<keyword evidence="4" id="KW-1185">Reference proteome</keyword>
<feature type="transmembrane region" description="Helical" evidence="2">
    <location>
        <begin position="272"/>
        <end position="294"/>
    </location>
</feature>
<gene>
    <name evidence="3" type="ORF">BDV98DRAFT_435024</name>
</gene>
<reference evidence="3 4" key="1">
    <citation type="journal article" date="2019" name="Nat. Ecol. Evol.">
        <title>Megaphylogeny resolves global patterns of mushroom evolution.</title>
        <authorList>
            <person name="Varga T."/>
            <person name="Krizsan K."/>
            <person name="Foldi C."/>
            <person name="Dima B."/>
            <person name="Sanchez-Garcia M."/>
            <person name="Sanchez-Ramirez S."/>
            <person name="Szollosi G.J."/>
            <person name="Szarkandi J.G."/>
            <person name="Papp V."/>
            <person name="Albert L."/>
            <person name="Andreopoulos W."/>
            <person name="Angelini C."/>
            <person name="Antonin V."/>
            <person name="Barry K.W."/>
            <person name="Bougher N.L."/>
            <person name="Buchanan P."/>
            <person name="Buyck B."/>
            <person name="Bense V."/>
            <person name="Catcheside P."/>
            <person name="Chovatia M."/>
            <person name="Cooper J."/>
            <person name="Damon W."/>
            <person name="Desjardin D."/>
            <person name="Finy P."/>
            <person name="Geml J."/>
            <person name="Haridas S."/>
            <person name="Hughes K."/>
            <person name="Justo A."/>
            <person name="Karasinski D."/>
            <person name="Kautmanova I."/>
            <person name="Kiss B."/>
            <person name="Kocsube S."/>
            <person name="Kotiranta H."/>
            <person name="LaButti K.M."/>
            <person name="Lechner B.E."/>
            <person name="Liimatainen K."/>
            <person name="Lipzen A."/>
            <person name="Lukacs Z."/>
            <person name="Mihaltcheva S."/>
            <person name="Morgado L.N."/>
            <person name="Niskanen T."/>
            <person name="Noordeloos M.E."/>
            <person name="Ohm R.A."/>
            <person name="Ortiz-Santana B."/>
            <person name="Ovrebo C."/>
            <person name="Racz N."/>
            <person name="Riley R."/>
            <person name="Savchenko A."/>
            <person name="Shiryaev A."/>
            <person name="Soop K."/>
            <person name="Spirin V."/>
            <person name="Szebenyi C."/>
            <person name="Tomsovsky M."/>
            <person name="Tulloss R.E."/>
            <person name="Uehling J."/>
            <person name="Grigoriev I.V."/>
            <person name="Vagvolgyi C."/>
            <person name="Papp T."/>
            <person name="Martin F.M."/>
            <person name="Miettinen O."/>
            <person name="Hibbett D.S."/>
            <person name="Nagy L.G."/>
        </authorList>
    </citation>
    <scope>NUCLEOTIDE SEQUENCE [LARGE SCALE GENOMIC DNA]</scope>
    <source>
        <strain evidence="3 4">CBS 309.79</strain>
    </source>
</reference>
<dbReference type="OrthoDB" id="3354175at2759"/>
<accession>A0A5C3QKR7</accession>
<dbReference type="Proteomes" id="UP000305067">
    <property type="component" value="Unassembled WGS sequence"/>
</dbReference>
<protein>
    <submittedName>
        <fullName evidence="3">Uncharacterized protein</fullName>
    </submittedName>
</protein>
<feature type="transmembrane region" description="Helical" evidence="2">
    <location>
        <begin position="241"/>
        <end position="265"/>
    </location>
</feature>
<keyword evidence="2" id="KW-0472">Membrane</keyword>
<sequence length="385" mass="42586">MDAEFRHDAAFVVSLFVECILFGFFVLLFFTSTYCLILKYCKHRRKDSHPSSPCRKIWLNLGVSAAMFVLATMHVIVSLIRMLEAFVFSPLGVAGYLQASITSPLFTLKNTTYLVQTLLGDAFMIYRVYLVWNASWKNLSFAPILIGWLATLVTGIGMLHSYAKMPSNLSLYSASLREWLISVFSLTLFTDVACTGMHYPLSRVVDADARWTVLIAWRIYAIHKQSQRSASYFQGPSLLPALAMIIESGLVYSLCVALLLGFYVADSGAHKILLDGVTQLIGIVFNLIIIRVAMGVSAESTDGDRTGDLLGLGRLRGRGVRTGSSGVGTLTEMEFGPVSPTKDNDHRWPTNHPSRLSPNAQTLSYDQPTHGNMKYGSSRMSHTIG</sequence>
<evidence type="ECO:0000256" key="1">
    <source>
        <dbReference type="SAM" id="MobiDB-lite"/>
    </source>
</evidence>
<dbReference type="EMBL" id="ML178822">
    <property type="protein sequence ID" value="TFL02615.1"/>
    <property type="molecule type" value="Genomic_DNA"/>
</dbReference>
<feature type="transmembrane region" description="Helical" evidence="2">
    <location>
        <begin position="138"/>
        <end position="159"/>
    </location>
</feature>
<evidence type="ECO:0000313" key="3">
    <source>
        <dbReference type="EMBL" id="TFL02615.1"/>
    </source>
</evidence>
<evidence type="ECO:0000256" key="2">
    <source>
        <dbReference type="SAM" id="Phobius"/>
    </source>
</evidence>
<feature type="compositionally biased region" description="Polar residues" evidence="1">
    <location>
        <begin position="351"/>
        <end position="370"/>
    </location>
</feature>
<proteinExistence type="predicted"/>
<keyword evidence="2" id="KW-0812">Transmembrane</keyword>
<feature type="transmembrane region" description="Helical" evidence="2">
    <location>
        <begin position="57"/>
        <end position="80"/>
    </location>
</feature>
<organism evidence="3 4">
    <name type="scientific">Pterulicium gracile</name>
    <dbReference type="NCBI Taxonomy" id="1884261"/>
    <lineage>
        <taxon>Eukaryota</taxon>
        <taxon>Fungi</taxon>
        <taxon>Dikarya</taxon>
        <taxon>Basidiomycota</taxon>
        <taxon>Agaricomycotina</taxon>
        <taxon>Agaricomycetes</taxon>
        <taxon>Agaricomycetidae</taxon>
        <taxon>Agaricales</taxon>
        <taxon>Pleurotineae</taxon>
        <taxon>Pterulaceae</taxon>
        <taxon>Pterulicium</taxon>
    </lineage>
</organism>
<name>A0A5C3QKR7_9AGAR</name>
<evidence type="ECO:0000313" key="4">
    <source>
        <dbReference type="Proteomes" id="UP000305067"/>
    </source>
</evidence>
<dbReference type="AlphaFoldDB" id="A0A5C3QKR7"/>
<feature type="transmembrane region" description="Helical" evidence="2">
    <location>
        <begin position="12"/>
        <end position="37"/>
    </location>
</feature>